<evidence type="ECO:0000256" key="3">
    <source>
        <dbReference type="ARBA" id="ARBA00022989"/>
    </source>
</evidence>
<dbReference type="EMBL" id="VAUV01000007">
    <property type="protein sequence ID" value="TLD70839.1"/>
    <property type="molecule type" value="Genomic_DNA"/>
</dbReference>
<evidence type="ECO:0000313" key="8">
    <source>
        <dbReference type="Proteomes" id="UP000306196"/>
    </source>
</evidence>
<evidence type="ECO:0000256" key="2">
    <source>
        <dbReference type="ARBA" id="ARBA00022692"/>
    </source>
</evidence>
<feature type="transmembrane region" description="Helical" evidence="5">
    <location>
        <begin position="118"/>
        <end position="135"/>
    </location>
</feature>
<proteinExistence type="predicted"/>
<keyword evidence="2 5" id="KW-0812">Transmembrane</keyword>
<keyword evidence="3 5" id="KW-1133">Transmembrane helix</keyword>
<feature type="transmembrane region" description="Helical" evidence="5">
    <location>
        <begin position="147"/>
        <end position="165"/>
    </location>
</feature>
<protein>
    <submittedName>
        <fullName evidence="7">GtrA family protein</fullName>
    </submittedName>
</protein>
<keyword evidence="8" id="KW-1185">Reference proteome</keyword>
<dbReference type="OrthoDB" id="194726at2"/>
<dbReference type="InterPro" id="IPR007267">
    <property type="entry name" value="GtrA_DPMS_TM"/>
</dbReference>
<dbReference type="AlphaFoldDB" id="A0A5R8KGW1"/>
<dbReference type="Proteomes" id="UP000306196">
    <property type="component" value="Unassembled WGS sequence"/>
</dbReference>
<accession>A0A5R8KGW1</accession>
<dbReference type="RefSeq" id="WP_138086309.1">
    <property type="nucleotide sequence ID" value="NZ_VAUV01000007.1"/>
</dbReference>
<organism evidence="7 8">
    <name type="scientific">Phragmitibacter flavus</name>
    <dbReference type="NCBI Taxonomy" id="2576071"/>
    <lineage>
        <taxon>Bacteria</taxon>
        <taxon>Pseudomonadati</taxon>
        <taxon>Verrucomicrobiota</taxon>
        <taxon>Verrucomicrobiia</taxon>
        <taxon>Verrucomicrobiales</taxon>
        <taxon>Verrucomicrobiaceae</taxon>
        <taxon>Phragmitibacter</taxon>
    </lineage>
</organism>
<feature type="transmembrane region" description="Helical" evidence="5">
    <location>
        <begin position="31"/>
        <end position="64"/>
    </location>
</feature>
<evidence type="ECO:0000313" key="7">
    <source>
        <dbReference type="EMBL" id="TLD70839.1"/>
    </source>
</evidence>
<name>A0A5R8KGW1_9BACT</name>
<evidence type="ECO:0000259" key="6">
    <source>
        <dbReference type="Pfam" id="PF04138"/>
    </source>
</evidence>
<comment type="subcellular location">
    <subcellularLocation>
        <location evidence="1">Membrane</location>
        <topology evidence="1">Multi-pass membrane protein</topology>
    </subcellularLocation>
</comment>
<dbReference type="GO" id="GO:0016020">
    <property type="term" value="C:membrane"/>
    <property type="evidence" value="ECO:0007669"/>
    <property type="project" value="UniProtKB-SubCell"/>
</dbReference>
<evidence type="ECO:0000256" key="1">
    <source>
        <dbReference type="ARBA" id="ARBA00004141"/>
    </source>
</evidence>
<evidence type="ECO:0000256" key="4">
    <source>
        <dbReference type="ARBA" id="ARBA00023136"/>
    </source>
</evidence>
<keyword evidence="4 5" id="KW-0472">Membrane</keyword>
<comment type="caution">
    <text evidence="7">The sequence shown here is derived from an EMBL/GenBank/DDBJ whole genome shotgun (WGS) entry which is preliminary data.</text>
</comment>
<reference evidence="7 8" key="1">
    <citation type="submission" date="2019-05" db="EMBL/GenBank/DDBJ databases">
        <title>Verrucobacter flavum gen. nov., sp. nov. a new member of the family Verrucomicrobiaceae.</title>
        <authorList>
            <person name="Szuroczki S."/>
            <person name="Abbaszade G."/>
            <person name="Szabo A."/>
            <person name="Felfoldi T."/>
            <person name="Schumann P."/>
            <person name="Boka K."/>
            <person name="Keki Z."/>
            <person name="Toumi M."/>
            <person name="Toth E."/>
        </authorList>
    </citation>
    <scope>NUCLEOTIDE SEQUENCE [LARGE SCALE GENOMIC DNA]</scope>
    <source>
        <strain evidence="7 8">MG-N-17</strain>
    </source>
</reference>
<dbReference type="GO" id="GO:0000271">
    <property type="term" value="P:polysaccharide biosynthetic process"/>
    <property type="evidence" value="ECO:0007669"/>
    <property type="project" value="InterPro"/>
</dbReference>
<feature type="domain" description="GtrA/DPMS transmembrane" evidence="6">
    <location>
        <begin position="38"/>
        <end position="171"/>
    </location>
</feature>
<dbReference type="Pfam" id="PF04138">
    <property type="entry name" value="GtrA_DPMS_TM"/>
    <property type="match status" value="1"/>
</dbReference>
<gene>
    <name evidence="7" type="ORF">FEM03_11065</name>
</gene>
<evidence type="ECO:0000256" key="5">
    <source>
        <dbReference type="SAM" id="Phobius"/>
    </source>
</evidence>
<feature type="transmembrane region" description="Helical" evidence="5">
    <location>
        <begin position="84"/>
        <end position="106"/>
    </location>
</feature>
<sequence>MKQDIIDALIFYFRTPPKEMLRRIKERDLPWIVQLGVYGFCGILATVVSVGIIVLLSTTVIPAYEGMIVNGEPLTKELRAKNLLINNGISFFITNFFVYYMNVMLVFKRGRHSPWMEFLYFTLINLIAFVISQVAGPELVRRFDIPTNIAIFSNTVAAALINFVARKFFVFKG</sequence>